<dbReference type="Pfam" id="PF01935">
    <property type="entry name" value="DUF87"/>
    <property type="match status" value="1"/>
</dbReference>
<accession>A0A4Y6U8U7</accession>
<keyword evidence="4" id="KW-1185">Reference proteome</keyword>
<evidence type="ECO:0000313" key="4">
    <source>
        <dbReference type="Proteomes" id="UP000318709"/>
    </source>
</evidence>
<dbReference type="OrthoDB" id="9768060at2"/>
<feature type="compositionally biased region" description="Low complexity" evidence="1">
    <location>
        <begin position="302"/>
        <end position="315"/>
    </location>
</feature>
<feature type="domain" description="AAA+ ATPase" evidence="2">
    <location>
        <begin position="38"/>
        <end position="298"/>
    </location>
</feature>
<dbReference type="SMART" id="SM00382">
    <property type="entry name" value="AAA"/>
    <property type="match status" value="1"/>
</dbReference>
<dbReference type="Gene3D" id="3.40.50.300">
    <property type="entry name" value="P-loop containing nucleotide triphosphate hydrolases"/>
    <property type="match status" value="1"/>
</dbReference>
<dbReference type="PANTHER" id="PTHR42957:SF1">
    <property type="entry name" value="HELICASE MJ1565-RELATED"/>
    <property type="match status" value="1"/>
</dbReference>
<evidence type="ECO:0000313" key="3">
    <source>
        <dbReference type="EMBL" id="QDH13792.1"/>
    </source>
</evidence>
<evidence type="ECO:0000259" key="2">
    <source>
        <dbReference type="SMART" id="SM00382"/>
    </source>
</evidence>
<keyword evidence="3" id="KW-0067">ATP-binding</keyword>
<gene>
    <name evidence="3" type="ORF">E3E12_05890</name>
</gene>
<proteinExistence type="predicted"/>
<dbReference type="PANTHER" id="PTHR42957">
    <property type="entry name" value="HELICASE MJ1565-RELATED"/>
    <property type="match status" value="1"/>
</dbReference>
<organism evidence="3 4">
    <name type="scientific">Formicincola oecophyllae</name>
    <dbReference type="NCBI Taxonomy" id="2558361"/>
    <lineage>
        <taxon>Bacteria</taxon>
        <taxon>Pseudomonadati</taxon>
        <taxon>Pseudomonadota</taxon>
        <taxon>Alphaproteobacteria</taxon>
        <taxon>Acetobacterales</taxon>
        <taxon>Acetobacteraceae</taxon>
        <taxon>Formicincola</taxon>
    </lineage>
</organism>
<dbReference type="KEGG" id="swf:E3E12_05890"/>
<dbReference type="Proteomes" id="UP000318709">
    <property type="component" value="Chromosome"/>
</dbReference>
<dbReference type="EMBL" id="CP038231">
    <property type="protein sequence ID" value="QDH13792.1"/>
    <property type="molecule type" value="Genomic_DNA"/>
</dbReference>
<dbReference type="SUPFAM" id="SSF52540">
    <property type="entry name" value="P-loop containing nucleoside triphosphate hydrolases"/>
    <property type="match status" value="1"/>
</dbReference>
<dbReference type="InterPro" id="IPR008571">
    <property type="entry name" value="HerA-like"/>
</dbReference>
<dbReference type="GO" id="GO:0005524">
    <property type="term" value="F:ATP binding"/>
    <property type="evidence" value="ECO:0007669"/>
    <property type="project" value="UniProtKB-KW"/>
</dbReference>
<protein>
    <submittedName>
        <fullName evidence="3">ATP-binding protein</fullName>
    </submittedName>
</protein>
<sequence>MTKLENPSPAGTSTDPRHVILGRDGQNQPFTLDLPELLATRLLVQGNSGSGKSHLLRRLLEQTAAMVQQVVIDPEGDFTSLAKRYGHVTIDAHAYSEKDLQAAARRARAHRVSVVLNLEHCEVESQIRLAGTFLNGLFDMPRACWFPALVVVDEAQLFAPTAGGDTSEEARRLSLGAMTNLMCRGRKRGLAGVIATQRLAKLAKNVAAEASNFLMGRTFLDIDMVRAADLLGMDRRTAEAFRDLARGQFMGLGPALSRRPVMVTIGSVVTASQSTAPTLLPLRERSLSAEELHALVLAAPSGAPAPAQDQQGQGSLLVPPSDTATWEGERFEKATPPDLNAQLDAYIQQRAPGPTEQEHPAELPPQELWQEVENLLDDPQTRFWDTPANLHQAFTMALRLQGHHHAIPALDDFKLLLDQVRSGISHEGHKQPPWQAITAKAMKIAPECQGLFLFLAHAAMTGAPCPPDDKLAEIYGTLSQRRARQQLDHLDQAGLIVVDESAGKRTVALVGTDWRTS</sequence>
<name>A0A4Y6U8U7_9PROT</name>
<dbReference type="InterPro" id="IPR003593">
    <property type="entry name" value="AAA+_ATPase"/>
</dbReference>
<evidence type="ECO:0000256" key="1">
    <source>
        <dbReference type="SAM" id="MobiDB-lite"/>
    </source>
</evidence>
<reference evidence="3 4" key="1">
    <citation type="submission" date="2019-03" db="EMBL/GenBank/DDBJ databases">
        <title>The complete genome sequence of Swingsia_sp. F3b2 LMG30590(T).</title>
        <authorList>
            <person name="Chua K.-O."/>
            <person name="Chan K.-G."/>
            <person name="See-Too W.-S."/>
        </authorList>
    </citation>
    <scope>NUCLEOTIDE SEQUENCE [LARGE SCALE GENOMIC DNA]</scope>
    <source>
        <strain evidence="3 4">F3b2</strain>
    </source>
</reference>
<feature type="region of interest" description="Disordered" evidence="1">
    <location>
        <begin position="1"/>
        <end position="24"/>
    </location>
</feature>
<keyword evidence="3" id="KW-0547">Nucleotide-binding</keyword>
<feature type="region of interest" description="Disordered" evidence="1">
    <location>
        <begin position="302"/>
        <end position="323"/>
    </location>
</feature>
<dbReference type="InterPro" id="IPR027417">
    <property type="entry name" value="P-loop_NTPase"/>
</dbReference>
<dbReference type="InterPro" id="IPR002789">
    <property type="entry name" value="HerA_central"/>
</dbReference>
<dbReference type="AlphaFoldDB" id="A0A4Y6U8U7"/>
<dbReference type="RefSeq" id="WP_141443500.1">
    <property type="nucleotide sequence ID" value="NZ_CP038231.1"/>
</dbReference>